<gene>
    <name evidence="8" type="ORF">A3A77_05060</name>
</gene>
<accession>A0A1G1VAY6</accession>
<feature type="compositionally biased region" description="Polar residues" evidence="6">
    <location>
        <begin position="1"/>
        <end position="11"/>
    </location>
</feature>
<keyword evidence="2" id="KW-0396">Initiation factor</keyword>
<dbReference type="Gene3D" id="3.40.50.10050">
    <property type="entry name" value="Translation initiation factor IF- 2, domain 3"/>
    <property type="match status" value="1"/>
</dbReference>
<evidence type="ECO:0000256" key="2">
    <source>
        <dbReference type="ARBA" id="ARBA00022540"/>
    </source>
</evidence>
<evidence type="ECO:0000313" key="9">
    <source>
        <dbReference type="Proteomes" id="UP000178659"/>
    </source>
</evidence>
<dbReference type="FunFam" id="3.40.50.10050:FF:000001">
    <property type="entry name" value="Translation initiation factor IF-2"/>
    <property type="match status" value="1"/>
</dbReference>
<dbReference type="SUPFAM" id="SSF50447">
    <property type="entry name" value="Translation proteins"/>
    <property type="match status" value="2"/>
</dbReference>
<dbReference type="Pfam" id="PF00009">
    <property type="entry name" value="GTP_EFTU"/>
    <property type="match status" value="1"/>
</dbReference>
<keyword evidence="5" id="KW-0342">GTP-binding</keyword>
<dbReference type="SUPFAM" id="SSF52540">
    <property type="entry name" value="P-loop containing nucleoside triphosphate hydrolases"/>
    <property type="match status" value="1"/>
</dbReference>
<dbReference type="NCBIfam" id="TIGR00231">
    <property type="entry name" value="small_GTP"/>
    <property type="match status" value="1"/>
</dbReference>
<dbReference type="InterPro" id="IPR036925">
    <property type="entry name" value="TIF_IF2_dom3_sf"/>
</dbReference>
<keyword evidence="4" id="KW-0648">Protein biosynthesis</keyword>
<dbReference type="Gene3D" id="2.40.30.10">
    <property type="entry name" value="Translation factors"/>
    <property type="match status" value="2"/>
</dbReference>
<dbReference type="PANTHER" id="PTHR43381">
    <property type="entry name" value="TRANSLATION INITIATION FACTOR IF-2-RELATED"/>
    <property type="match status" value="1"/>
</dbReference>
<evidence type="ECO:0000256" key="3">
    <source>
        <dbReference type="ARBA" id="ARBA00022741"/>
    </source>
</evidence>
<proteinExistence type="inferred from homology"/>
<dbReference type="Gene3D" id="3.40.50.300">
    <property type="entry name" value="P-loop containing nucleotide triphosphate hydrolases"/>
    <property type="match status" value="1"/>
</dbReference>
<evidence type="ECO:0000313" key="8">
    <source>
        <dbReference type="EMBL" id="OGY12618.1"/>
    </source>
</evidence>
<dbReference type="InterPro" id="IPR015760">
    <property type="entry name" value="TIF_IF2"/>
</dbReference>
<dbReference type="Pfam" id="PF11987">
    <property type="entry name" value="IF-2"/>
    <property type="match status" value="1"/>
</dbReference>
<evidence type="ECO:0000256" key="5">
    <source>
        <dbReference type="ARBA" id="ARBA00023134"/>
    </source>
</evidence>
<feature type="domain" description="Tr-type G" evidence="7">
    <location>
        <begin position="26"/>
        <end position="194"/>
    </location>
</feature>
<dbReference type="Pfam" id="PF22042">
    <property type="entry name" value="EF-G_D2"/>
    <property type="match status" value="1"/>
</dbReference>
<organism evidence="8 9">
    <name type="scientific">Candidatus Blackburnbacteria bacterium RIFCSPLOWO2_01_FULL_40_20</name>
    <dbReference type="NCBI Taxonomy" id="1797519"/>
    <lineage>
        <taxon>Bacteria</taxon>
        <taxon>Candidatus Blackburniibacteriota</taxon>
    </lineage>
</organism>
<evidence type="ECO:0000256" key="1">
    <source>
        <dbReference type="ARBA" id="ARBA00007733"/>
    </source>
</evidence>
<reference evidence="8 9" key="1">
    <citation type="journal article" date="2016" name="Nat. Commun.">
        <title>Thousands of microbial genomes shed light on interconnected biogeochemical processes in an aquifer system.</title>
        <authorList>
            <person name="Anantharaman K."/>
            <person name="Brown C.T."/>
            <person name="Hug L.A."/>
            <person name="Sharon I."/>
            <person name="Castelle C.J."/>
            <person name="Probst A.J."/>
            <person name="Thomas B.C."/>
            <person name="Singh A."/>
            <person name="Wilkins M.J."/>
            <person name="Karaoz U."/>
            <person name="Brodie E.L."/>
            <person name="Williams K.H."/>
            <person name="Hubbard S.S."/>
            <person name="Banfield J.F."/>
        </authorList>
    </citation>
    <scope>NUCLEOTIDE SEQUENCE [LARGE SCALE GENOMIC DNA]</scope>
</reference>
<dbReference type="InterPro" id="IPR053905">
    <property type="entry name" value="EF-G-like_DII"/>
</dbReference>
<dbReference type="PROSITE" id="PS51722">
    <property type="entry name" value="G_TR_2"/>
    <property type="match status" value="1"/>
</dbReference>
<dbReference type="InterPro" id="IPR027417">
    <property type="entry name" value="P-loop_NTPase"/>
</dbReference>
<evidence type="ECO:0000256" key="4">
    <source>
        <dbReference type="ARBA" id="ARBA00022917"/>
    </source>
</evidence>
<dbReference type="PANTHER" id="PTHR43381:SF5">
    <property type="entry name" value="TR-TYPE G DOMAIN-CONTAINING PROTEIN"/>
    <property type="match status" value="1"/>
</dbReference>
<dbReference type="InterPro" id="IPR009000">
    <property type="entry name" value="Transl_B-barrel_sf"/>
</dbReference>
<keyword evidence="3" id="KW-0547">Nucleotide-binding</keyword>
<dbReference type="AlphaFoldDB" id="A0A1G1VAY6"/>
<comment type="similarity">
    <text evidence="1">Belongs to the TRAFAC class translation factor GTPase superfamily. Classic translation factor GTPase family. IF-2 subfamily.</text>
</comment>
<dbReference type="SUPFAM" id="SSF52156">
    <property type="entry name" value="Initiation factor IF2/eIF5b, domain 3"/>
    <property type="match status" value="1"/>
</dbReference>
<dbReference type="EMBL" id="MHCC01000026">
    <property type="protein sequence ID" value="OGY12618.1"/>
    <property type="molecule type" value="Genomic_DNA"/>
</dbReference>
<sequence length="490" mass="53267">MANNNSQSTSEIKPRPARLASESVAGRPPIVAVLGHVDHGKTTLLDRIRKTSVASREVGGITQSIGAWSVKTPKNETVTFIDTPGHEAFKAMRERGAKVADIVILVVAADDGVMPQTKESLKYINESQTPFLVAITKVDLPTAQIERAKNQLMSEGILLEGYGGDVPIIEVSAKTGQGVEDLLEMIILMAEVNEVSGDPEGSLEAYVIESRHDRRKGVVASLVIKNGSIKSGDELYTDKVRGKARGLFDEFEKSVSKVLPGMPVEIIGFSGIPAVGSRVEKSGQAVVEEKPRSIIPKVEGFPIVLKVDSSGSLEAILGQLPPDVGILYCAVGDISESDVLNASTAGAAIIGFNVRAGKEIERLSEGEHVKIYTYRIIYELLQDLDKMAKGEIEHSKDKILGKAEIIAHFPHDKLRIAGCKLVEGRIAKSDRLRLIRGEKVLGNIRLISLKKQKEEVDKVVGGEEFGMLFEPQFDFQVKDVIESFQERQSA</sequence>
<protein>
    <recommendedName>
        <fullName evidence="7">Tr-type G domain-containing protein</fullName>
    </recommendedName>
</protein>
<dbReference type="Proteomes" id="UP000178659">
    <property type="component" value="Unassembled WGS sequence"/>
</dbReference>
<dbReference type="InterPro" id="IPR005225">
    <property type="entry name" value="Small_GTP-bd"/>
</dbReference>
<dbReference type="GO" id="GO:0005737">
    <property type="term" value="C:cytoplasm"/>
    <property type="evidence" value="ECO:0007669"/>
    <property type="project" value="TreeGrafter"/>
</dbReference>
<dbReference type="FunFam" id="3.40.50.300:FF:000019">
    <property type="entry name" value="Translation initiation factor IF-2"/>
    <property type="match status" value="1"/>
</dbReference>
<comment type="caution">
    <text evidence="8">The sequence shown here is derived from an EMBL/GenBank/DDBJ whole genome shotgun (WGS) entry which is preliminary data.</text>
</comment>
<feature type="region of interest" description="Disordered" evidence="6">
    <location>
        <begin position="1"/>
        <end position="22"/>
    </location>
</feature>
<evidence type="ECO:0000256" key="6">
    <source>
        <dbReference type="SAM" id="MobiDB-lite"/>
    </source>
</evidence>
<name>A0A1G1VAY6_9BACT</name>
<dbReference type="CDD" id="cd01887">
    <property type="entry name" value="IF2_eIF5B"/>
    <property type="match status" value="1"/>
</dbReference>
<dbReference type="GO" id="GO:0003924">
    <property type="term" value="F:GTPase activity"/>
    <property type="evidence" value="ECO:0007669"/>
    <property type="project" value="InterPro"/>
</dbReference>
<dbReference type="InterPro" id="IPR000795">
    <property type="entry name" value="T_Tr_GTP-bd_dom"/>
</dbReference>
<dbReference type="GO" id="GO:0003743">
    <property type="term" value="F:translation initiation factor activity"/>
    <property type="evidence" value="ECO:0007669"/>
    <property type="project" value="UniProtKB-KW"/>
</dbReference>
<dbReference type="GO" id="GO:0005525">
    <property type="term" value="F:GTP binding"/>
    <property type="evidence" value="ECO:0007669"/>
    <property type="project" value="UniProtKB-KW"/>
</dbReference>
<evidence type="ECO:0000259" key="7">
    <source>
        <dbReference type="PROSITE" id="PS51722"/>
    </source>
</evidence>
<dbReference type="InterPro" id="IPR023115">
    <property type="entry name" value="TIF_IF2_dom3"/>
</dbReference>